<keyword evidence="8" id="KW-0560">Oxidoreductase</keyword>
<dbReference type="GO" id="GO:0042128">
    <property type="term" value="P:nitrate assimilation"/>
    <property type="evidence" value="ECO:0007669"/>
    <property type="project" value="UniProtKB-KW"/>
</dbReference>
<dbReference type="STRING" id="681398.PJIAN_1199"/>
<evidence type="ECO:0000313" key="15">
    <source>
        <dbReference type="Proteomes" id="UP000076586"/>
    </source>
</evidence>
<evidence type="ECO:0000256" key="2">
    <source>
        <dbReference type="ARBA" id="ARBA00001974"/>
    </source>
</evidence>
<keyword evidence="15" id="KW-1185">Reference proteome</keyword>
<gene>
    <name evidence="14" type="ORF">PJIAN_1199</name>
</gene>
<proteinExistence type="predicted"/>
<evidence type="ECO:0000256" key="3">
    <source>
        <dbReference type="ARBA" id="ARBA00022617"/>
    </source>
</evidence>
<protein>
    <submittedName>
        <fullName evidence="14">BFD-like [2Fe-2S] binding domain-containing protein</fullName>
    </submittedName>
</protein>
<keyword evidence="4" id="KW-0285">Flavoprotein</keyword>
<dbReference type="Pfam" id="PF04324">
    <property type="entry name" value="Fer2_BFD"/>
    <property type="match status" value="1"/>
</dbReference>
<dbReference type="GO" id="GO:0046872">
    <property type="term" value="F:metal ion binding"/>
    <property type="evidence" value="ECO:0007669"/>
    <property type="project" value="UniProtKB-KW"/>
</dbReference>
<keyword evidence="10" id="KW-0411">Iron-sulfur</keyword>
<evidence type="ECO:0000256" key="5">
    <source>
        <dbReference type="ARBA" id="ARBA00022714"/>
    </source>
</evidence>
<dbReference type="AlphaFoldDB" id="A0A170Y9C9"/>
<keyword evidence="9" id="KW-0408">Iron</keyword>
<keyword evidence="7" id="KW-0274">FAD</keyword>
<dbReference type="PANTHER" id="PTHR43809:SF1">
    <property type="entry name" value="NITRITE REDUCTASE (NADH) LARGE SUBUNIT"/>
    <property type="match status" value="1"/>
</dbReference>
<keyword evidence="3" id="KW-0349">Heme</keyword>
<comment type="cofactor">
    <cofactor evidence="1">
        <name>[4Fe-4S] cluster</name>
        <dbReference type="ChEBI" id="CHEBI:49883"/>
    </cofactor>
</comment>
<keyword evidence="11" id="KW-0534">Nitrate assimilation</keyword>
<keyword evidence="6" id="KW-0479">Metal-binding</keyword>
<evidence type="ECO:0000256" key="9">
    <source>
        <dbReference type="ARBA" id="ARBA00023004"/>
    </source>
</evidence>
<evidence type="ECO:0000313" key="14">
    <source>
        <dbReference type="EMBL" id="GAT61619.1"/>
    </source>
</evidence>
<keyword evidence="5" id="KW-0001">2Fe-2S</keyword>
<sequence length="58" mass="6238">MEDIEICHCNNVMKSEIIKAIKEKGLTTVEQVQDATDAGTVCGSCIPDIEEILTSVNG</sequence>
<comment type="cofactor">
    <cofactor evidence="12">
        <name>[2Fe-2S] cluster</name>
        <dbReference type="ChEBI" id="CHEBI:190135"/>
    </cofactor>
</comment>
<evidence type="ECO:0000256" key="11">
    <source>
        <dbReference type="ARBA" id="ARBA00023063"/>
    </source>
</evidence>
<dbReference type="Proteomes" id="UP000076586">
    <property type="component" value="Unassembled WGS sequence"/>
</dbReference>
<comment type="caution">
    <text evidence="14">The sequence shown here is derived from an EMBL/GenBank/DDBJ whole genome shotgun (WGS) entry which is preliminary data.</text>
</comment>
<dbReference type="Gene3D" id="1.10.10.1100">
    <property type="entry name" value="BFD-like [2Fe-2S]-binding domain"/>
    <property type="match status" value="1"/>
</dbReference>
<accession>A0A170Y9C9</accession>
<evidence type="ECO:0000256" key="4">
    <source>
        <dbReference type="ARBA" id="ARBA00022630"/>
    </source>
</evidence>
<organism evidence="14 15">
    <name type="scientific">Paludibacter jiangxiensis</name>
    <dbReference type="NCBI Taxonomy" id="681398"/>
    <lineage>
        <taxon>Bacteria</taxon>
        <taxon>Pseudomonadati</taxon>
        <taxon>Bacteroidota</taxon>
        <taxon>Bacteroidia</taxon>
        <taxon>Bacteroidales</taxon>
        <taxon>Paludibacteraceae</taxon>
        <taxon>Paludibacter</taxon>
    </lineage>
</organism>
<comment type="cofactor">
    <cofactor evidence="2">
        <name>FAD</name>
        <dbReference type="ChEBI" id="CHEBI:57692"/>
    </cofactor>
</comment>
<name>A0A170Y9C9_9BACT</name>
<evidence type="ECO:0000256" key="1">
    <source>
        <dbReference type="ARBA" id="ARBA00001966"/>
    </source>
</evidence>
<dbReference type="GO" id="GO:0051537">
    <property type="term" value="F:2 iron, 2 sulfur cluster binding"/>
    <property type="evidence" value="ECO:0007669"/>
    <property type="project" value="UniProtKB-KW"/>
</dbReference>
<dbReference type="InterPro" id="IPR052034">
    <property type="entry name" value="NasD-like"/>
</dbReference>
<reference evidence="15" key="1">
    <citation type="submission" date="2016-04" db="EMBL/GenBank/DDBJ databases">
        <title>Draft genome sequence of Paludibacter jiangxiensis strain NM7.</title>
        <authorList>
            <person name="Qiu Y."/>
            <person name="Matsuura N."/>
            <person name="Ohashi A."/>
            <person name="Tourlousse M.D."/>
            <person name="Sekiguchi Y."/>
        </authorList>
    </citation>
    <scope>NUCLEOTIDE SEQUENCE [LARGE SCALE GENOMIC DNA]</scope>
    <source>
        <strain evidence="15">NM7</strain>
    </source>
</reference>
<dbReference type="InterPro" id="IPR041854">
    <property type="entry name" value="BFD-like_2Fe2S-bd_dom_sf"/>
</dbReference>
<dbReference type="GO" id="GO:0016491">
    <property type="term" value="F:oxidoreductase activity"/>
    <property type="evidence" value="ECO:0007669"/>
    <property type="project" value="UniProtKB-KW"/>
</dbReference>
<dbReference type="OrthoDB" id="1117882at2"/>
<evidence type="ECO:0000256" key="7">
    <source>
        <dbReference type="ARBA" id="ARBA00022827"/>
    </source>
</evidence>
<dbReference type="EMBL" id="BDCR01000001">
    <property type="protein sequence ID" value="GAT61619.1"/>
    <property type="molecule type" value="Genomic_DNA"/>
</dbReference>
<evidence type="ECO:0000256" key="8">
    <source>
        <dbReference type="ARBA" id="ARBA00023002"/>
    </source>
</evidence>
<evidence type="ECO:0000259" key="13">
    <source>
        <dbReference type="Pfam" id="PF04324"/>
    </source>
</evidence>
<evidence type="ECO:0000256" key="12">
    <source>
        <dbReference type="ARBA" id="ARBA00034078"/>
    </source>
</evidence>
<evidence type="ECO:0000256" key="6">
    <source>
        <dbReference type="ARBA" id="ARBA00022723"/>
    </source>
</evidence>
<feature type="domain" description="BFD-like [2Fe-2S]-binding" evidence="13">
    <location>
        <begin position="6"/>
        <end position="54"/>
    </location>
</feature>
<dbReference type="InterPro" id="IPR007419">
    <property type="entry name" value="BFD-like_2Fe2S-bd_dom"/>
</dbReference>
<reference evidence="15" key="2">
    <citation type="journal article" date="2017" name="Genome Announc.">
        <title>Draft genome sequence of Paludibacter jiangxiensis NM7(T), a propionate-producing fermentative bacterium.</title>
        <authorList>
            <person name="Qiu Y.-L."/>
            <person name="Tourlousse D.M."/>
            <person name="Matsuura N."/>
            <person name="Ohashi A."/>
            <person name="Sekiguchi Y."/>
        </authorList>
    </citation>
    <scope>NUCLEOTIDE SEQUENCE [LARGE SCALE GENOMIC DNA]</scope>
    <source>
        <strain evidence="15">NM7</strain>
    </source>
</reference>
<dbReference type="FunFam" id="1.10.10.1100:FF:000002">
    <property type="entry name" value="Nitrite reductase large subunit"/>
    <property type="match status" value="1"/>
</dbReference>
<dbReference type="RefSeq" id="WP_068701170.1">
    <property type="nucleotide sequence ID" value="NZ_BDCR01000001.1"/>
</dbReference>
<evidence type="ECO:0000256" key="10">
    <source>
        <dbReference type="ARBA" id="ARBA00023014"/>
    </source>
</evidence>
<dbReference type="PANTHER" id="PTHR43809">
    <property type="entry name" value="NITRITE REDUCTASE (NADH) LARGE SUBUNIT"/>
    <property type="match status" value="1"/>
</dbReference>